<dbReference type="STRING" id="649639.Bcell_3564"/>
<evidence type="ECO:0008006" key="4">
    <source>
        <dbReference type="Google" id="ProtNLM"/>
    </source>
</evidence>
<evidence type="ECO:0000313" key="2">
    <source>
        <dbReference type="EMBL" id="ADU31805.1"/>
    </source>
</evidence>
<protein>
    <recommendedName>
        <fullName evidence="4">LXG domain-containing protein</fullName>
    </recommendedName>
</protein>
<dbReference type="RefSeq" id="WP_013490136.1">
    <property type="nucleotide sequence ID" value="NC_014829.1"/>
</dbReference>
<evidence type="ECO:0000313" key="3">
    <source>
        <dbReference type="Proteomes" id="UP000001401"/>
    </source>
</evidence>
<dbReference type="OrthoDB" id="2882196at2"/>
<evidence type="ECO:0000256" key="1">
    <source>
        <dbReference type="SAM" id="Coils"/>
    </source>
</evidence>
<accession>E6TRH5</accession>
<sequence>MSAIQIRVGLVNSTIPSLSNVVNQISDMKSGLSSLQYSLDNRIAARRNIRGRLNSVSQDLAKLESKMKMLEKFVGNSMQAYCRADDSANREFKEVEKRSISLIGALTATHTMSKYVRPFLNSDLFLRSKNGMNFFMHRVNGQVHLKLVGKRNGHTRAMLPGALGGTAKWGNGFWRKIDSKNGVLLYDKQHGYYKSNSNKFRNTDFDALSRSINNLGENKWSVATKTGFDTLKGQLKVWDDALNWKNSTTLSKGGKALGIFGTGFTVYQNASEHGIASKEFVVDTAVDIGSAAGAAAIGAAAGSFFLPPVGTVVGAGAGLVVNAGLNIGFGDPKRSIVDRTKSIANKAVDSAADWIGGAGESIKNTTSTAVNNIKKEFNKIFW</sequence>
<reference evidence="2 3" key="1">
    <citation type="submission" date="2010-12" db="EMBL/GenBank/DDBJ databases">
        <title>Complete sequence of Bacillus cellulosilyticus DSM 2522.</title>
        <authorList>
            <consortium name="US DOE Joint Genome Institute"/>
            <person name="Lucas S."/>
            <person name="Copeland A."/>
            <person name="Lapidus A."/>
            <person name="Cheng J.-F."/>
            <person name="Bruce D."/>
            <person name="Goodwin L."/>
            <person name="Pitluck S."/>
            <person name="Chertkov O."/>
            <person name="Detter J.C."/>
            <person name="Han C."/>
            <person name="Tapia R."/>
            <person name="Land M."/>
            <person name="Hauser L."/>
            <person name="Jeffries C."/>
            <person name="Kyrpides N."/>
            <person name="Ivanova N."/>
            <person name="Mikhailova N."/>
            <person name="Brumm P."/>
            <person name="Mead D."/>
            <person name="Woyke T."/>
        </authorList>
    </citation>
    <scope>NUCLEOTIDE SEQUENCE [LARGE SCALE GENOMIC DNA]</scope>
    <source>
        <strain evidence="3">ATCC 21833 / DSM 2522 / FERM P-1141 / JCM 9156 / N-4</strain>
    </source>
</reference>
<name>E6TRH5_EVAC2</name>
<proteinExistence type="predicted"/>
<dbReference type="EMBL" id="CP002394">
    <property type="protein sequence ID" value="ADU31805.1"/>
    <property type="molecule type" value="Genomic_DNA"/>
</dbReference>
<feature type="coiled-coil region" evidence="1">
    <location>
        <begin position="46"/>
        <end position="73"/>
    </location>
</feature>
<dbReference type="Proteomes" id="UP000001401">
    <property type="component" value="Chromosome"/>
</dbReference>
<keyword evidence="3" id="KW-1185">Reference proteome</keyword>
<organism evidence="2 3">
    <name type="scientific">Evansella cellulosilytica (strain ATCC 21833 / DSM 2522 / FERM P-1141 / JCM 9156 / N-4)</name>
    <name type="common">Bacillus cellulosilyticus</name>
    <dbReference type="NCBI Taxonomy" id="649639"/>
    <lineage>
        <taxon>Bacteria</taxon>
        <taxon>Bacillati</taxon>
        <taxon>Bacillota</taxon>
        <taxon>Bacilli</taxon>
        <taxon>Bacillales</taxon>
        <taxon>Bacillaceae</taxon>
        <taxon>Evansella</taxon>
    </lineage>
</organism>
<dbReference type="eggNOG" id="ENOG50329I3">
    <property type="taxonomic scope" value="Bacteria"/>
</dbReference>
<keyword evidence="1" id="KW-0175">Coiled coil</keyword>
<dbReference type="KEGG" id="bco:Bcell_3564"/>
<gene>
    <name evidence="2" type="ordered locus">Bcell_3564</name>
</gene>
<dbReference type="HOGENOM" id="CLU_722900_0_0_9"/>
<dbReference type="AlphaFoldDB" id="E6TRH5"/>